<keyword evidence="8" id="KW-1185">Reference proteome</keyword>
<name>A0A368UR89_9BACT</name>
<feature type="domain" description="YknX-like beta-barrel" evidence="6">
    <location>
        <begin position="208"/>
        <end position="283"/>
    </location>
</feature>
<dbReference type="Pfam" id="PF25990">
    <property type="entry name" value="Beta-barrel_YknX"/>
    <property type="match status" value="1"/>
</dbReference>
<gene>
    <name evidence="7" type="ORF">DFO77_1188</name>
</gene>
<dbReference type="InterPro" id="IPR006143">
    <property type="entry name" value="RND_pump_MFP"/>
</dbReference>
<evidence type="ECO:0000259" key="6">
    <source>
        <dbReference type="Pfam" id="PF25990"/>
    </source>
</evidence>
<dbReference type="InterPro" id="IPR058636">
    <property type="entry name" value="Beta-barrel_YknX"/>
</dbReference>
<feature type="region of interest" description="Disordered" evidence="3">
    <location>
        <begin position="378"/>
        <end position="404"/>
    </location>
</feature>
<evidence type="ECO:0000256" key="3">
    <source>
        <dbReference type="SAM" id="MobiDB-lite"/>
    </source>
</evidence>
<comment type="caution">
    <text evidence="7">The sequence shown here is derived from an EMBL/GenBank/DDBJ whole genome shotgun (WGS) entry which is preliminary data.</text>
</comment>
<dbReference type="RefSeq" id="WP_114437439.1">
    <property type="nucleotide sequence ID" value="NZ_QPIZ01000018.1"/>
</dbReference>
<dbReference type="PANTHER" id="PTHR30469">
    <property type="entry name" value="MULTIDRUG RESISTANCE PROTEIN MDTA"/>
    <property type="match status" value="1"/>
</dbReference>
<evidence type="ECO:0000256" key="1">
    <source>
        <dbReference type="ARBA" id="ARBA00009477"/>
    </source>
</evidence>
<dbReference type="Pfam" id="PF25917">
    <property type="entry name" value="BSH_RND"/>
    <property type="match status" value="1"/>
</dbReference>
<dbReference type="NCBIfam" id="TIGR01730">
    <property type="entry name" value="RND_mfp"/>
    <property type="match status" value="1"/>
</dbReference>
<organism evidence="7 8">
    <name type="scientific">Marinilabilia salmonicolor</name>
    <dbReference type="NCBI Taxonomy" id="989"/>
    <lineage>
        <taxon>Bacteria</taxon>
        <taxon>Pseudomonadati</taxon>
        <taxon>Bacteroidota</taxon>
        <taxon>Bacteroidia</taxon>
        <taxon>Marinilabiliales</taxon>
        <taxon>Marinilabiliaceae</taxon>
        <taxon>Marinilabilia</taxon>
    </lineage>
</organism>
<reference evidence="7 8" key="1">
    <citation type="submission" date="2018-07" db="EMBL/GenBank/DDBJ databases">
        <title>Freshwater and sediment microbial communities from various areas in North America, analyzing microbe dynamics in response to fracking.</title>
        <authorList>
            <person name="Lamendella R."/>
        </authorList>
    </citation>
    <scope>NUCLEOTIDE SEQUENCE [LARGE SCALE GENOMIC DNA]</scope>
    <source>
        <strain evidence="7 8">160A</strain>
    </source>
</reference>
<evidence type="ECO:0000256" key="2">
    <source>
        <dbReference type="SAM" id="Coils"/>
    </source>
</evidence>
<keyword evidence="2" id="KW-0175">Coiled coil</keyword>
<feature type="coiled-coil region" evidence="2">
    <location>
        <begin position="92"/>
        <end position="164"/>
    </location>
</feature>
<dbReference type="Gene3D" id="2.40.30.170">
    <property type="match status" value="1"/>
</dbReference>
<evidence type="ECO:0000259" key="5">
    <source>
        <dbReference type="Pfam" id="PF25917"/>
    </source>
</evidence>
<dbReference type="Gene3D" id="2.40.420.20">
    <property type="match status" value="1"/>
</dbReference>
<evidence type="ECO:0000259" key="4">
    <source>
        <dbReference type="Pfam" id="PF25876"/>
    </source>
</evidence>
<sequence>MKLKHVIILVILLVLILALAFIFRTGTSPKTAQPRIHLIEKGSIINTVTATGTVEPIDQVEVGTQVSGVIEEIFTDYNEKVEKGQLIARIDESTLRARLLQARASLASAENELDYQQKNYDRTKKLYEKQMVSETEYDEVLYKYRNAKTSVESLKSEVEQAEVNLSYARIYSPISGVVLSKSVEVGQTVAASFNTPTLFLIAKDLTRMQVEADVDEADIGQVAMGQQVTFTVDAFPDTEFKGEVTQIRLEPTVESNVVTYTVIIDAPNPGLKLKPGFTASVTIVTREVTDIPVVPIAALRFEPDPEMLPDITPLPGAPGRFEQRSTGKEENAENVWVMKDGRVWPVSVKIGLQDGVMAGVLSGLTVGDSVVTGFEISNETHSGQARSPFMPGPPGNEKKEAKEE</sequence>
<accession>A0A368UR89</accession>
<dbReference type="Pfam" id="PF25876">
    <property type="entry name" value="HH_MFP_RND"/>
    <property type="match status" value="1"/>
</dbReference>
<feature type="domain" description="Multidrug resistance protein MdtA-like alpha-helical hairpin" evidence="4">
    <location>
        <begin position="99"/>
        <end position="168"/>
    </location>
</feature>
<comment type="similarity">
    <text evidence="1">Belongs to the membrane fusion protein (MFP) (TC 8.A.1) family.</text>
</comment>
<dbReference type="FunFam" id="2.40.30.170:FF:000010">
    <property type="entry name" value="Efflux RND transporter periplasmic adaptor subunit"/>
    <property type="match status" value="1"/>
</dbReference>
<dbReference type="PANTHER" id="PTHR30469:SF33">
    <property type="entry name" value="SLR1207 PROTEIN"/>
    <property type="match status" value="1"/>
</dbReference>
<dbReference type="Proteomes" id="UP000252733">
    <property type="component" value="Unassembled WGS sequence"/>
</dbReference>
<evidence type="ECO:0000313" key="8">
    <source>
        <dbReference type="Proteomes" id="UP000252733"/>
    </source>
</evidence>
<dbReference type="EMBL" id="QPIZ01000018">
    <property type="protein sequence ID" value="RCW31292.1"/>
    <property type="molecule type" value="Genomic_DNA"/>
</dbReference>
<proteinExistence type="inferred from homology"/>
<dbReference type="AlphaFoldDB" id="A0A368UR89"/>
<protein>
    <submittedName>
        <fullName evidence="7">HlyD family secretion protein</fullName>
    </submittedName>
</protein>
<dbReference type="Gene3D" id="2.40.50.100">
    <property type="match status" value="1"/>
</dbReference>
<dbReference type="Gene3D" id="1.10.287.470">
    <property type="entry name" value="Helix hairpin bin"/>
    <property type="match status" value="1"/>
</dbReference>
<evidence type="ECO:0000313" key="7">
    <source>
        <dbReference type="EMBL" id="RCW31292.1"/>
    </source>
</evidence>
<dbReference type="GO" id="GO:0015562">
    <property type="term" value="F:efflux transmembrane transporter activity"/>
    <property type="evidence" value="ECO:0007669"/>
    <property type="project" value="InterPro"/>
</dbReference>
<dbReference type="InterPro" id="IPR058625">
    <property type="entry name" value="MdtA-like_BSH"/>
</dbReference>
<dbReference type="GO" id="GO:1990281">
    <property type="term" value="C:efflux pump complex"/>
    <property type="evidence" value="ECO:0007669"/>
    <property type="project" value="TreeGrafter"/>
</dbReference>
<dbReference type="InterPro" id="IPR058624">
    <property type="entry name" value="MdtA-like_HH"/>
</dbReference>
<feature type="domain" description="Multidrug resistance protein MdtA-like barrel-sandwich hybrid" evidence="5">
    <location>
        <begin position="59"/>
        <end position="196"/>
    </location>
</feature>
<dbReference type="SUPFAM" id="SSF111369">
    <property type="entry name" value="HlyD-like secretion proteins"/>
    <property type="match status" value="1"/>
</dbReference>